<dbReference type="Proteomes" id="UP000022611">
    <property type="component" value="Unassembled WGS sequence"/>
</dbReference>
<accession>A0A010SZH4</accession>
<dbReference type="PATRIC" id="fig|1042209.11.peg.1032"/>
<protein>
    <submittedName>
        <fullName evidence="1">Uncharacterized protein</fullName>
    </submittedName>
</protein>
<sequence>MSIPYIEDDGAEYPVNNCVQCGQTDYVAGFGETPTKPGQARLPAVTKTTAKPFMPKVSVPVRK</sequence>
<reference evidence="1 2" key="1">
    <citation type="journal article" date="2011" name="J. Bacteriol.">
        <title>Draft genome sequence of the polycyclic aromatic hydrocarbon-degrading, genetically engineered bioluminescent bioreporter Pseudomonas fluorescens HK44.</title>
        <authorList>
            <person name="Chauhan A."/>
            <person name="Layton A.C."/>
            <person name="Williams D.E."/>
            <person name="Smartt A.E."/>
            <person name="Ripp S."/>
            <person name="Karpinets T.V."/>
            <person name="Brown S.D."/>
            <person name="Sayler G.S."/>
        </authorList>
    </citation>
    <scope>NUCLEOTIDE SEQUENCE [LARGE SCALE GENOMIC DNA]</scope>
    <source>
        <strain evidence="1 2">HK44</strain>
    </source>
</reference>
<evidence type="ECO:0000313" key="1">
    <source>
        <dbReference type="EMBL" id="EXF96088.1"/>
    </source>
</evidence>
<dbReference type="OrthoDB" id="6952906at2"/>
<organism evidence="1 2">
    <name type="scientific">Pseudomonas fluorescens HK44</name>
    <dbReference type="NCBI Taxonomy" id="1042209"/>
    <lineage>
        <taxon>Bacteria</taxon>
        <taxon>Pseudomonadati</taxon>
        <taxon>Pseudomonadota</taxon>
        <taxon>Gammaproteobacteria</taxon>
        <taxon>Pseudomonadales</taxon>
        <taxon>Pseudomonadaceae</taxon>
        <taxon>Pseudomonas</taxon>
    </lineage>
</organism>
<dbReference type="RefSeq" id="WP_019689427.1">
    <property type="nucleotide sequence ID" value="NZ_AFOY02000004.1"/>
</dbReference>
<gene>
    <name evidence="1" type="ORF">HK44_022460</name>
</gene>
<dbReference type="HOGENOM" id="CLU_2900926_0_0_6"/>
<evidence type="ECO:0000313" key="2">
    <source>
        <dbReference type="Proteomes" id="UP000022611"/>
    </source>
</evidence>
<comment type="caution">
    <text evidence="1">The sequence shown here is derived from an EMBL/GenBank/DDBJ whole genome shotgun (WGS) entry which is preliminary data.</text>
</comment>
<name>A0A010SZH4_PSEFL</name>
<dbReference type="AlphaFoldDB" id="A0A010SZH4"/>
<proteinExistence type="predicted"/>
<dbReference type="EMBL" id="AFOY02000004">
    <property type="protein sequence ID" value="EXF96088.1"/>
    <property type="molecule type" value="Genomic_DNA"/>
</dbReference>